<proteinExistence type="predicted"/>
<evidence type="ECO:0000313" key="6">
    <source>
        <dbReference type="EMBL" id="KAK9281181.1"/>
    </source>
</evidence>
<dbReference type="InterPro" id="IPR044660">
    <property type="entry name" value="IBH1-like"/>
</dbReference>
<dbReference type="CDD" id="cd11444">
    <property type="entry name" value="bHLH_AtIBH1_like"/>
    <property type="match status" value="1"/>
</dbReference>
<evidence type="ECO:0000256" key="1">
    <source>
        <dbReference type="ARBA" id="ARBA00004123"/>
    </source>
</evidence>
<keyword evidence="2" id="KW-0805">Transcription regulation</keyword>
<evidence type="ECO:0000256" key="4">
    <source>
        <dbReference type="ARBA" id="ARBA00023242"/>
    </source>
</evidence>
<dbReference type="PANTHER" id="PTHR33124">
    <property type="entry name" value="TRANSCRIPTION FACTOR IBH1-LIKE 1"/>
    <property type="match status" value="1"/>
</dbReference>
<comment type="caution">
    <text evidence="6">The sequence shown here is derived from an EMBL/GenBank/DDBJ whole genome shotgun (WGS) entry which is preliminary data.</text>
</comment>
<dbReference type="EMBL" id="JBBPBK010000007">
    <property type="protein sequence ID" value="KAK9281181.1"/>
    <property type="molecule type" value="Genomic_DNA"/>
</dbReference>
<dbReference type="PANTHER" id="PTHR33124:SF40">
    <property type="entry name" value="TRANSCRIPTION FACTOR IBH1"/>
    <property type="match status" value="1"/>
</dbReference>
<dbReference type="InterPro" id="IPR059002">
    <property type="entry name" value="IBH1_N"/>
</dbReference>
<protein>
    <recommendedName>
        <fullName evidence="5">IBH1-like N-terminal domain-containing protein</fullName>
    </recommendedName>
</protein>
<dbReference type="Proteomes" id="UP001415857">
    <property type="component" value="Unassembled WGS sequence"/>
</dbReference>
<gene>
    <name evidence="6" type="ORF">L1049_004076</name>
</gene>
<dbReference type="GO" id="GO:0005634">
    <property type="term" value="C:nucleus"/>
    <property type="evidence" value="ECO:0007669"/>
    <property type="project" value="UniProtKB-SubCell"/>
</dbReference>
<keyword evidence="7" id="KW-1185">Reference proteome</keyword>
<sequence length="156" mass="18010">MNPQNLSLNPTSIRSKFTKTFLRALTRINNRRPPISPSREIYQRYRRVKIAADASMASAVGSRRTWSRAILWKIRNQRRYRALVSRRISTHAMTKRDPRENYGREVGHGSADELRRIVPGGEAMDFCSLLGETAHYIKCLNTQVQVMRSIADLYST</sequence>
<keyword evidence="4" id="KW-0539">Nucleus</keyword>
<dbReference type="Pfam" id="PF26576">
    <property type="entry name" value="IBH1_N"/>
    <property type="match status" value="1"/>
</dbReference>
<feature type="domain" description="IBH1-like N-terminal" evidence="5">
    <location>
        <begin position="11"/>
        <end position="77"/>
    </location>
</feature>
<keyword evidence="3" id="KW-0804">Transcription</keyword>
<evidence type="ECO:0000256" key="2">
    <source>
        <dbReference type="ARBA" id="ARBA00023015"/>
    </source>
</evidence>
<evidence type="ECO:0000313" key="7">
    <source>
        <dbReference type="Proteomes" id="UP001415857"/>
    </source>
</evidence>
<organism evidence="6 7">
    <name type="scientific">Liquidambar formosana</name>
    <name type="common">Formosan gum</name>
    <dbReference type="NCBI Taxonomy" id="63359"/>
    <lineage>
        <taxon>Eukaryota</taxon>
        <taxon>Viridiplantae</taxon>
        <taxon>Streptophyta</taxon>
        <taxon>Embryophyta</taxon>
        <taxon>Tracheophyta</taxon>
        <taxon>Spermatophyta</taxon>
        <taxon>Magnoliopsida</taxon>
        <taxon>eudicotyledons</taxon>
        <taxon>Gunneridae</taxon>
        <taxon>Pentapetalae</taxon>
        <taxon>Saxifragales</taxon>
        <taxon>Altingiaceae</taxon>
        <taxon>Liquidambar</taxon>
    </lineage>
</organism>
<dbReference type="AlphaFoldDB" id="A0AAP0RMM2"/>
<dbReference type="InterPro" id="IPR044549">
    <property type="entry name" value="bHLH_AtIBH1-like"/>
</dbReference>
<dbReference type="GO" id="GO:0006355">
    <property type="term" value="P:regulation of DNA-templated transcription"/>
    <property type="evidence" value="ECO:0007669"/>
    <property type="project" value="InterPro"/>
</dbReference>
<evidence type="ECO:0000256" key="3">
    <source>
        <dbReference type="ARBA" id="ARBA00023163"/>
    </source>
</evidence>
<accession>A0AAP0RMM2</accession>
<comment type="subcellular location">
    <subcellularLocation>
        <location evidence="1">Nucleus</location>
    </subcellularLocation>
</comment>
<name>A0AAP0RMM2_LIQFO</name>
<reference evidence="6 7" key="1">
    <citation type="journal article" date="2024" name="Plant J.">
        <title>Genome sequences and population genomics reveal climatic adaptation and genomic divergence between two closely related sweetgum species.</title>
        <authorList>
            <person name="Xu W.Q."/>
            <person name="Ren C.Q."/>
            <person name="Zhang X.Y."/>
            <person name="Comes H.P."/>
            <person name="Liu X.H."/>
            <person name="Li Y.G."/>
            <person name="Kettle C.J."/>
            <person name="Jalonen R."/>
            <person name="Gaisberger H."/>
            <person name="Ma Y.Z."/>
            <person name="Qiu Y.X."/>
        </authorList>
    </citation>
    <scope>NUCLEOTIDE SEQUENCE [LARGE SCALE GENOMIC DNA]</scope>
    <source>
        <strain evidence="6">Hangzhou</strain>
    </source>
</reference>
<evidence type="ECO:0000259" key="5">
    <source>
        <dbReference type="Pfam" id="PF26576"/>
    </source>
</evidence>